<reference evidence="2 3" key="1">
    <citation type="submission" date="2024-01" db="EMBL/GenBank/DDBJ databases">
        <title>The genomes of 5 underutilized Papilionoideae crops provide insights into root nodulation and disease resistanc.</title>
        <authorList>
            <person name="Yuan L."/>
        </authorList>
    </citation>
    <scope>NUCLEOTIDE SEQUENCE [LARGE SCALE GENOMIC DNA]</scope>
    <source>
        <strain evidence="2">ZHUSHIDOU_FW_LH</strain>
        <tissue evidence="2">Leaf</tissue>
    </source>
</reference>
<dbReference type="EMBL" id="JAYWIO010000014">
    <property type="protein sequence ID" value="KAK7239705.1"/>
    <property type="molecule type" value="Genomic_DNA"/>
</dbReference>
<dbReference type="AlphaFoldDB" id="A0AAN9HR44"/>
<sequence>MMQAPDTRAVSRAALRDPQTFLDQSLVAVSQNLDALKDPLQIVRNLSEESGISTEGKVDSSSKLEEEINMTVGQVLSATKSQNLIYSKIQTFIQQSTKARESVAVCEKIENDLDSMEAEAENKSKGKDQIPRLQEQLAAVESDLTRDYDSLMTELEPLHAKLQSLIGRGKDALSFPIDIVRKLALESESGEASKAKAQPTKALVSDSRFSAGSSCILFWLGKRRKFHSSGITISISQCIRKGSPLSRAGLEPARLAVQKDHPDFNLRLIVTLLTRFPTRHGSMRYLSASLLAQKEAA</sequence>
<name>A0AAN9HR44_CROPI</name>
<protein>
    <submittedName>
        <fullName evidence="2">Uncharacterized protein</fullName>
    </submittedName>
</protein>
<dbReference type="Proteomes" id="UP001372338">
    <property type="component" value="Unassembled WGS sequence"/>
</dbReference>
<proteinExistence type="predicted"/>
<feature type="coiled-coil region" evidence="1">
    <location>
        <begin position="99"/>
        <end position="126"/>
    </location>
</feature>
<evidence type="ECO:0000256" key="1">
    <source>
        <dbReference type="SAM" id="Coils"/>
    </source>
</evidence>
<gene>
    <name evidence="2" type="ORF">RIF29_43357</name>
</gene>
<evidence type="ECO:0000313" key="3">
    <source>
        <dbReference type="Proteomes" id="UP001372338"/>
    </source>
</evidence>
<comment type="caution">
    <text evidence="2">The sequence shown here is derived from an EMBL/GenBank/DDBJ whole genome shotgun (WGS) entry which is preliminary data.</text>
</comment>
<keyword evidence="3" id="KW-1185">Reference proteome</keyword>
<organism evidence="2 3">
    <name type="scientific">Crotalaria pallida</name>
    <name type="common">Smooth rattlebox</name>
    <name type="synonym">Crotalaria striata</name>
    <dbReference type="NCBI Taxonomy" id="3830"/>
    <lineage>
        <taxon>Eukaryota</taxon>
        <taxon>Viridiplantae</taxon>
        <taxon>Streptophyta</taxon>
        <taxon>Embryophyta</taxon>
        <taxon>Tracheophyta</taxon>
        <taxon>Spermatophyta</taxon>
        <taxon>Magnoliopsida</taxon>
        <taxon>eudicotyledons</taxon>
        <taxon>Gunneridae</taxon>
        <taxon>Pentapetalae</taxon>
        <taxon>rosids</taxon>
        <taxon>fabids</taxon>
        <taxon>Fabales</taxon>
        <taxon>Fabaceae</taxon>
        <taxon>Papilionoideae</taxon>
        <taxon>50 kb inversion clade</taxon>
        <taxon>genistoids sensu lato</taxon>
        <taxon>core genistoids</taxon>
        <taxon>Crotalarieae</taxon>
        <taxon>Crotalaria</taxon>
    </lineage>
</organism>
<accession>A0AAN9HR44</accession>
<evidence type="ECO:0000313" key="2">
    <source>
        <dbReference type="EMBL" id="KAK7239705.1"/>
    </source>
</evidence>
<keyword evidence="1" id="KW-0175">Coiled coil</keyword>